<dbReference type="AlphaFoldDB" id="A0A1G8LHV1"/>
<dbReference type="Pfam" id="PF07282">
    <property type="entry name" value="Cas12f1-like_TNB"/>
    <property type="match status" value="1"/>
</dbReference>
<evidence type="ECO:0000256" key="2">
    <source>
        <dbReference type="ARBA" id="ARBA00011044"/>
    </source>
</evidence>
<evidence type="ECO:0000256" key="1">
    <source>
        <dbReference type="ARBA" id="ARBA00008761"/>
    </source>
</evidence>
<dbReference type="Pfam" id="PF12323">
    <property type="entry name" value="HTH_OrfB_IS605"/>
    <property type="match status" value="1"/>
</dbReference>
<evidence type="ECO:0000259" key="9">
    <source>
        <dbReference type="Pfam" id="PF07282"/>
    </source>
</evidence>
<comment type="similarity">
    <text evidence="1">In the C-terminal section; belongs to the transposase 35 family.</text>
</comment>
<name>A0A1G8LHV1_9CLOT</name>
<dbReference type="EMBL" id="FNDZ01000003">
    <property type="protein sequence ID" value="SDI55208.1"/>
    <property type="molecule type" value="Genomic_DNA"/>
</dbReference>
<evidence type="ECO:0000259" key="8">
    <source>
        <dbReference type="Pfam" id="PF01385"/>
    </source>
</evidence>
<dbReference type="NCBIfam" id="NF040570">
    <property type="entry name" value="guided_TnpB"/>
    <property type="match status" value="1"/>
</dbReference>
<evidence type="ECO:0000313" key="12">
    <source>
        <dbReference type="Proteomes" id="UP000183255"/>
    </source>
</evidence>
<sequence>MIVNKAYRYRIYPTDAQKVFFAKTFGCVRFIYNVMLYDKIKHYEESGQMLKNTPAQYKKEHEFLKEVDSLALANAQLNLEKAYKNFFREQKKGNTNQGFPKYKKKAYGQSYTTNNQKGTIDIIDKKYLKIPKLKSMIRIKYHRHIPDEVSLKSVTISRTSSGKFFVSILTEEDIQPKAESQNKIAIDLGIKTYASLSDETVILNPKFLAQGEAKIKKLQRDLSRKVKGSNNYYKNKQKLAIVHEKVANQRLDYLHKVSSRLIDENQVINIETLRVENMLKNHKLAKSISDASWSTFVSILCYKAEWYGRTINKADAFFASSQLCHVCGHKNSEVKNLAVREWTCPNCHTTHDRDHNAAKNLLKIG</sequence>
<keyword evidence="6" id="KW-0238">DNA-binding</keyword>
<evidence type="ECO:0000256" key="3">
    <source>
        <dbReference type="ARBA" id="ARBA00022578"/>
    </source>
</evidence>
<evidence type="ECO:0000313" key="11">
    <source>
        <dbReference type="EMBL" id="SDI55208.1"/>
    </source>
</evidence>
<accession>A0A1G8LHV1</accession>
<dbReference type="NCBIfam" id="NF038281">
    <property type="entry name" value="IS200_TnpB"/>
    <property type="match status" value="1"/>
</dbReference>
<dbReference type="GO" id="GO:0046872">
    <property type="term" value="F:metal ion binding"/>
    <property type="evidence" value="ECO:0007669"/>
    <property type="project" value="UniProtKB-KW"/>
</dbReference>
<comment type="similarity">
    <text evidence="2">In the N-terminal section; belongs to the transposase 2 family.</text>
</comment>
<dbReference type="InterPro" id="IPR001959">
    <property type="entry name" value="Transposase"/>
</dbReference>
<evidence type="ECO:0000256" key="5">
    <source>
        <dbReference type="ARBA" id="ARBA00022833"/>
    </source>
</evidence>
<organism evidence="11 12">
    <name type="scientific">Proteiniclasticum ruminis</name>
    <dbReference type="NCBI Taxonomy" id="398199"/>
    <lineage>
        <taxon>Bacteria</taxon>
        <taxon>Bacillati</taxon>
        <taxon>Bacillota</taxon>
        <taxon>Clostridia</taxon>
        <taxon>Eubacteriales</taxon>
        <taxon>Clostridiaceae</taxon>
        <taxon>Proteiniclasticum</taxon>
    </lineage>
</organism>
<feature type="domain" description="Probable transposase IS891/IS1136/IS1341" evidence="8">
    <location>
        <begin position="171"/>
        <end position="281"/>
    </location>
</feature>
<dbReference type="InterPro" id="IPR051399">
    <property type="entry name" value="RNA-guided_DNA_endo/Transpos"/>
</dbReference>
<evidence type="ECO:0000256" key="4">
    <source>
        <dbReference type="ARBA" id="ARBA00022723"/>
    </source>
</evidence>
<keyword evidence="5" id="KW-0862">Zinc</keyword>
<protein>
    <submittedName>
        <fullName evidence="11">Putative transposase</fullName>
    </submittedName>
</protein>
<feature type="domain" description="Cas12f1-like TNB" evidence="9">
    <location>
        <begin position="293"/>
        <end position="361"/>
    </location>
</feature>
<gene>
    <name evidence="11" type="ORF">SAMN05421804_10385</name>
</gene>
<keyword evidence="4" id="KW-0479">Metal-binding</keyword>
<dbReference type="InterPro" id="IPR010095">
    <property type="entry name" value="Cas12f1-like_TNB"/>
</dbReference>
<dbReference type="GO" id="GO:0032196">
    <property type="term" value="P:transposition"/>
    <property type="evidence" value="ECO:0007669"/>
    <property type="project" value="UniProtKB-KW"/>
</dbReference>
<reference evidence="11 12" key="1">
    <citation type="submission" date="2016-10" db="EMBL/GenBank/DDBJ databases">
        <authorList>
            <person name="de Groot N.N."/>
        </authorList>
    </citation>
    <scope>NUCLEOTIDE SEQUENCE [LARGE SCALE GENOMIC DNA]</scope>
    <source>
        <strain evidence="11 12">CGMCC 1.5058</strain>
    </source>
</reference>
<dbReference type="Pfam" id="PF01385">
    <property type="entry name" value="OrfB_IS605"/>
    <property type="match status" value="1"/>
</dbReference>
<dbReference type="InterPro" id="IPR021027">
    <property type="entry name" value="Transposase_put_HTH"/>
</dbReference>
<evidence type="ECO:0000256" key="7">
    <source>
        <dbReference type="ARBA" id="ARBA00023172"/>
    </source>
</evidence>
<dbReference type="GO" id="GO:0003677">
    <property type="term" value="F:DNA binding"/>
    <property type="evidence" value="ECO:0007669"/>
    <property type="project" value="UniProtKB-KW"/>
</dbReference>
<evidence type="ECO:0000259" key="10">
    <source>
        <dbReference type="Pfam" id="PF12323"/>
    </source>
</evidence>
<keyword evidence="7" id="KW-0233">DNA recombination</keyword>
<dbReference type="PANTHER" id="PTHR30405">
    <property type="entry name" value="TRANSPOSASE"/>
    <property type="match status" value="1"/>
</dbReference>
<evidence type="ECO:0000256" key="6">
    <source>
        <dbReference type="ARBA" id="ARBA00023125"/>
    </source>
</evidence>
<dbReference type="InterPro" id="IPR053522">
    <property type="entry name" value="RNA-guided_endonuclease_TnpB"/>
</dbReference>
<dbReference type="PANTHER" id="PTHR30405:SF25">
    <property type="entry name" value="RNA-GUIDED DNA ENDONUCLEASE INSQ-RELATED"/>
    <property type="match status" value="1"/>
</dbReference>
<keyword evidence="3" id="KW-0815">Transposition</keyword>
<dbReference type="Proteomes" id="UP000183255">
    <property type="component" value="Unassembled WGS sequence"/>
</dbReference>
<dbReference type="RefSeq" id="WP_031575416.1">
    <property type="nucleotide sequence ID" value="NZ_FNDZ01000003.1"/>
</dbReference>
<dbReference type="GO" id="GO:0006310">
    <property type="term" value="P:DNA recombination"/>
    <property type="evidence" value="ECO:0007669"/>
    <property type="project" value="UniProtKB-KW"/>
</dbReference>
<feature type="domain" description="Transposase putative helix-turn-helix" evidence="10">
    <location>
        <begin position="1"/>
        <end position="47"/>
    </location>
</feature>
<dbReference type="NCBIfam" id="TIGR01766">
    <property type="entry name" value="IS200/IS605 family accessory protein TnpB-like domain"/>
    <property type="match status" value="1"/>
</dbReference>
<proteinExistence type="inferred from homology"/>